<dbReference type="InterPro" id="IPR049943">
    <property type="entry name" value="Ser_HO-MeTrfase-like"/>
</dbReference>
<organism evidence="5 6">
    <name type="scientific">Hibiscus syriacus</name>
    <name type="common">Rose of Sharon</name>
    <dbReference type="NCBI Taxonomy" id="106335"/>
    <lineage>
        <taxon>Eukaryota</taxon>
        <taxon>Viridiplantae</taxon>
        <taxon>Streptophyta</taxon>
        <taxon>Embryophyta</taxon>
        <taxon>Tracheophyta</taxon>
        <taxon>Spermatophyta</taxon>
        <taxon>Magnoliopsida</taxon>
        <taxon>eudicotyledons</taxon>
        <taxon>Gunneridae</taxon>
        <taxon>Pentapetalae</taxon>
        <taxon>rosids</taxon>
        <taxon>malvids</taxon>
        <taxon>Malvales</taxon>
        <taxon>Malvaceae</taxon>
        <taxon>Malvoideae</taxon>
        <taxon>Hibiscus</taxon>
    </lineage>
</organism>
<dbReference type="GO" id="GO:0019264">
    <property type="term" value="P:glycine biosynthetic process from serine"/>
    <property type="evidence" value="ECO:0007669"/>
    <property type="project" value="TreeGrafter"/>
</dbReference>
<evidence type="ECO:0000256" key="1">
    <source>
        <dbReference type="ARBA" id="ARBA00001528"/>
    </source>
</evidence>
<dbReference type="GO" id="GO:0004372">
    <property type="term" value="F:glycine hydroxymethyltransferase activity"/>
    <property type="evidence" value="ECO:0007669"/>
    <property type="project" value="UniProtKB-EC"/>
</dbReference>
<comment type="catalytic activity">
    <reaction evidence="1">
        <text>(6R)-5,10-methylene-5,6,7,8-tetrahydrofolate + glycine + H2O = (6S)-5,6,7,8-tetrahydrofolate + L-serine</text>
        <dbReference type="Rhea" id="RHEA:15481"/>
        <dbReference type="ChEBI" id="CHEBI:15377"/>
        <dbReference type="ChEBI" id="CHEBI:15636"/>
        <dbReference type="ChEBI" id="CHEBI:33384"/>
        <dbReference type="ChEBI" id="CHEBI:57305"/>
        <dbReference type="ChEBI" id="CHEBI:57453"/>
        <dbReference type="EC" id="2.1.2.1"/>
    </reaction>
</comment>
<keyword evidence="6" id="KW-1185">Reference proteome</keyword>
<dbReference type="InterPro" id="IPR039429">
    <property type="entry name" value="SHMT-like_dom"/>
</dbReference>
<feature type="domain" description="Serine hydroxymethyltransferase-like" evidence="4">
    <location>
        <begin position="1"/>
        <end position="89"/>
    </location>
</feature>
<evidence type="ECO:0000313" key="5">
    <source>
        <dbReference type="EMBL" id="KAE8666610.1"/>
    </source>
</evidence>
<dbReference type="AlphaFoldDB" id="A0A6A2XB33"/>
<gene>
    <name evidence="5" type="ORF">F3Y22_tig00112495pilonHSYRG00009</name>
</gene>
<dbReference type="PANTHER" id="PTHR11680:SF7">
    <property type="entry name" value="SERINE HYDROXYMETHYLTRANSFERASE 7"/>
    <property type="match status" value="1"/>
</dbReference>
<evidence type="ECO:0000256" key="3">
    <source>
        <dbReference type="ARBA" id="ARBA00022898"/>
    </source>
</evidence>
<dbReference type="PANTHER" id="PTHR11680">
    <property type="entry name" value="SERINE HYDROXYMETHYLTRANSFERASE"/>
    <property type="match status" value="1"/>
</dbReference>
<dbReference type="EMBL" id="VEPZ02001594">
    <property type="protein sequence ID" value="KAE8666610.1"/>
    <property type="molecule type" value="Genomic_DNA"/>
</dbReference>
<dbReference type="Pfam" id="PF00464">
    <property type="entry name" value="SHMT"/>
    <property type="match status" value="1"/>
</dbReference>
<dbReference type="GO" id="GO:0005739">
    <property type="term" value="C:mitochondrion"/>
    <property type="evidence" value="ECO:0007669"/>
    <property type="project" value="TreeGrafter"/>
</dbReference>
<keyword evidence="3" id="KW-0663">Pyridoxal phosphate</keyword>
<dbReference type="SUPFAM" id="SSF53383">
    <property type="entry name" value="PLP-dependent transferases"/>
    <property type="match status" value="1"/>
</dbReference>
<sequence>MKKEKQRQVLGIELIASENFVCRAVMEALGSHLTNKYSEGMPGARYYTGNQFIDQIETLCHKRALAAFNLDSEKWGVNVQPYSCTSANLLFIPEFCCPVIGSWGWIRRPEDI</sequence>
<comment type="caution">
    <text evidence="5">The sequence shown here is derived from an EMBL/GenBank/DDBJ whole genome shotgun (WGS) entry which is preliminary data.</text>
</comment>
<evidence type="ECO:0000256" key="2">
    <source>
        <dbReference type="ARBA" id="ARBA00001933"/>
    </source>
</evidence>
<evidence type="ECO:0000259" key="4">
    <source>
        <dbReference type="Pfam" id="PF00464"/>
    </source>
</evidence>
<dbReference type="InterPro" id="IPR015421">
    <property type="entry name" value="PyrdxlP-dep_Trfase_major"/>
</dbReference>
<evidence type="ECO:0000313" key="6">
    <source>
        <dbReference type="Proteomes" id="UP000436088"/>
    </source>
</evidence>
<protein>
    <recommendedName>
        <fullName evidence="4">Serine hydroxymethyltransferase-like domain-containing protein</fullName>
    </recommendedName>
</protein>
<proteinExistence type="predicted"/>
<dbReference type="Gene3D" id="3.40.640.10">
    <property type="entry name" value="Type I PLP-dependent aspartate aminotransferase-like (Major domain)"/>
    <property type="match status" value="1"/>
</dbReference>
<dbReference type="GO" id="GO:0030170">
    <property type="term" value="F:pyridoxal phosphate binding"/>
    <property type="evidence" value="ECO:0007669"/>
    <property type="project" value="TreeGrafter"/>
</dbReference>
<dbReference type="GO" id="GO:0035999">
    <property type="term" value="P:tetrahydrofolate interconversion"/>
    <property type="evidence" value="ECO:0007669"/>
    <property type="project" value="UniProtKB-UniPathway"/>
</dbReference>
<dbReference type="UniPathway" id="UPA00193"/>
<dbReference type="Proteomes" id="UP000436088">
    <property type="component" value="Unassembled WGS sequence"/>
</dbReference>
<reference evidence="5" key="1">
    <citation type="submission" date="2019-09" db="EMBL/GenBank/DDBJ databases">
        <title>Draft genome information of white flower Hibiscus syriacus.</title>
        <authorList>
            <person name="Kim Y.-M."/>
        </authorList>
    </citation>
    <scope>NUCLEOTIDE SEQUENCE [LARGE SCALE GENOMIC DNA]</scope>
    <source>
        <strain evidence="5">YM2019G1</strain>
    </source>
</reference>
<accession>A0A6A2XB33</accession>
<comment type="cofactor">
    <cofactor evidence="2">
        <name>pyridoxal 5'-phosphate</name>
        <dbReference type="ChEBI" id="CHEBI:597326"/>
    </cofactor>
</comment>
<name>A0A6A2XB33_HIBSY</name>
<dbReference type="InterPro" id="IPR015424">
    <property type="entry name" value="PyrdxlP-dep_Trfase"/>
</dbReference>